<dbReference type="InterPro" id="IPR000774">
    <property type="entry name" value="PPIase_FKBP_N"/>
</dbReference>
<feature type="coiled-coil region" evidence="1">
    <location>
        <begin position="168"/>
        <end position="226"/>
    </location>
</feature>
<evidence type="ECO:0000256" key="1">
    <source>
        <dbReference type="SAM" id="Coils"/>
    </source>
</evidence>
<organism evidence="4">
    <name type="scientific">Klebsiella pneumoniae</name>
    <dbReference type="NCBI Taxonomy" id="573"/>
    <lineage>
        <taxon>Bacteria</taxon>
        <taxon>Pseudomonadati</taxon>
        <taxon>Pseudomonadota</taxon>
        <taxon>Gammaproteobacteria</taxon>
        <taxon>Enterobacterales</taxon>
        <taxon>Enterobacteriaceae</taxon>
        <taxon>Klebsiella/Raoultella group</taxon>
        <taxon>Klebsiella</taxon>
        <taxon>Klebsiella pneumoniae complex</taxon>
    </lineage>
</organism>
<proteinExistence type="predicted"/>
<dbReference type="Gene3D" id="1.10.287.460">
    <property type="entry name" value="Peptidyl-prolyl cis-trans isomerase, FKBP-type, N-terminal domain"/>
    <property type="match status" value="1"/>
</dbReference>
<evidence type="ECO:0000256" key="2">
    <source>
        <dbReference type="SAM" id="MobiDB-lite"/>
    </source>
</evidence>
<gene>
    <name evidence="4" type="ORF">SAMEA4873646_02585</name>
</gene>
<protein>
    <submittedName>
        <fullName evidence="4">FKBP-type peptidyl-prolyl cis-trans isomerase FkpA</fullName>
    </submittedName>
</protein>
<feature type="compositionally biased region" description="Basic and acidic residues" evidence="2">
    <location>
        <begin position="91"/>
        <end position="107"/>
    </location>
</feature>
<evidence type="ECO:0000313" key="4">
    <source>
        <dbReference type="EMBL" id="VGL63778.1"/>
    </source>
</evidence>
<keyword evidence="1" id="KW-0175">Coiled coil</keyword>
<sequence length="440" mass="50264">MNHREGNAIVFILSITMIPCVQADVLKYARDWTQREEENKAVEQPQPQAQEKKRPAPRPKSETQIKVLAKEKISARPSAEVKAKTVPAKIKTPDKKPKTTPDTKPAEPKSVSGVTTVPKIGSEAKVETGIEAKREVSLPDARILGRWMKSLIQHISATPSEKEIKDMYLRQKEEIKSINDKLTQHENEVASLKNNDKERLLLISKVSRLEEKNAQWQLLIQKMQKKMKEVQYPSLPTNEHDLEDFAAGMAIGVDIIELLEQRNKQGVKIDRKIFLAGITEMLRGERRLSQDEFERHLSRANQRVNDAIQQALENKTARDSEWLKNFIKQEGTLAAGKEAWYRIIYTGNELLPEDDSKTELTISLVRRHTDGTLIADSDLSGLVLQEKIIDLPVWLQVVVQKIRLNGEAELAVKVNEYGDPWEQGTYVEHWKIRVIKQQSM</sequence>
<dbReference type="Pfam" id="PF01346">
    <property type="entry name" value="FKBP_N"/>
    <property type="match status" value="1"/>
</dbReference>
<dbReference type="EMBL" id="CAAHCP010000005">
    <property type="protein sequence ID" value="VGL63778.1"/>
    <property type="molecule type" value="Genomic_DNA"/>
</dbReference>
<dbReference type="AlphaFoldDB" id="A0A486NVX5"/>
<dbReference type="GO" id="GO:0006457">
    <property type="term" value="P:protein folding"/>
    <property type="evidence" value="ECO:0007669"/>
    <property type="project" value="InterPro"/>
</dbReference>
<dbReference type="InterPro" id="IPR036944">
    <property type="entry name" value="PPIase_FKBP_N_sf"/>
</dbReference>
<feature type="domain" description="Peptidyl-prolyl cis-trans isomerase FKBP-type N-terminal" evidence="3">
    <location>
        <begin position="247"/>
        <end position="332"/>
    </location>
</feature>
<feature type="compositionally biased region" description="Basic and acidic residues" evidence="2">
    <location>
        <begin position="50"/>
        <end position="83"/>
    </location>
</feature>
<evidence type="ECO:0000259" key="3">
    <source>
        <dbReference type="Pfam" id="PF01346"/>
    </source>
</evidence>
<name>A0A486NVX5_KLEPN</name>
<dbReference type="GO" id="GO:0016853">
    <property type="term" value="F:isomerase activity"/>
    <property type="evidence" value="ECO:0007669"/>
    <property type="project" value="UniProtKB-KW"/>
</dbReference>
<accession>A0A486NVX5</accession>
<reference evidence="4" key="1">
    <citation type="submission" date="2019-03" db="EMBL/GenBank/DDBJ databases">
        <authorList>
            <consortium name="Pathogen Informatics"/>
        </authorList>
    </citation>
    <scope>NUCLEOTIDE SEQUENCE</scope>
    <source>
        <strain evidence="4">5012STDY7626444</strain>
    </source>
</reference>
<keyword evidence="4" id="KW-0413">Isomerase</keyword>
<feature type="region of interest" description="Disordered" evidence="2">
    <location>
        <begin position="37"/>
        <end position="115"/>
    </location>
</feature>